<dbReference type="InterPro" id="IPR036388">
    <property type="entry name" value="WH-like_DNA-bd_sf"/>
</dbReference>
<feature type="region of interest" description="Disordered" evidence="13">
    <location>
        <begin position="739"/>
        <end position="786"/>
    </location>
</feature>
<evidence type="ECO:0000313" key="16">
    <source>
        <dbReference type="Proteomes" id="UP000324800"/>
    </source>
</evidence>
<dbReference type="Gene3D" id="2.60.40.150">
    <property type="entry name" value="C2 domain"/>
    <property type="match status" value="1"/>
</dbReference>
<dbReference type="GO" id="GO:0005524">
    <property type="term" value="F:ATP binding"/>
    <property type="evidence" value="ECO:0007669"/>
    <property type="project" value="UniProtKB-KW"/>
</dbReference>
<dbReference type="Gene3D" id="1.10.3380.10">
    <property type="entry name" value="Sec63 N-terminal domain-like domain"/>
    <property type="match status" value="2"/>
</dbReference>
<feature type="region of interest" description="Disordered" evidence="13">
    <location>
        <begin position="971"/>
        <end position="992"/>
    </location>
</feature>
<dbReference type="InterPro" id="IPR014001">
    <property type="entry name" value="Helicase_ATP-bd"/>
</dbReference>
<evidence type="ECO:0000256" key="6">
    <source>
        <dbReference type="ARBA" id="ARBA00022806"/>
    </source>
</evidence>
<dbReference type="GO" id="GO:0003723">
    <property type="term" value="F:RNA binding"/>
    <property type="evidence" value="ECO:0007669"/>
    <property type="project" value="TreeGrafter"/>
</dbReference>
<evidence type="ECO:0000256" key="5">
    <source>
        <dbReference type="ARBA" id="ARBA00022801"/>
    </source>
</evidence>
<dbReference type="SUPFAM" id="SSF158702">
    <property type="entry name" value="Sec63 N-terminal domain-like"/>
    <property type="match status" value="2"/>
</dbReference>
<dbReference type="OrthoDB" id="5575at2759"/>
<feature type="compositionally biased region" description="Basic and acidic residues" evidence="13">
    <location>
        <begin position="1352"/>
        <end position="1365"/>
    </location>
</feature>
<dbReference type="Pfam" id="PF00270">
    <property type="entry name" value="DEAD"/>
    <property type="match status" value="1"/>
</dbReference>
<evidence type="ECO:0000256" key="4">
    <source>
        <dbReference type="ARBA" id="ARBA00022741"/>
    </source>
</evidence>
<keyword evidence="6 15" id="KW-0347">Helicase</keyword>
<evidence type="ECO:0000259" key="14">
    <source>
        <dbReference type="PROSITE" id="PS51192"/>
    </source>
</evidence>
<evidence type="ECO:0000256" key="1">
    <source>
        <dbReference type="ARBA" id="ARBA00004141"/>
    </source>
</evidence>
<feature type="compositionally biased region" description="Basic and acidic residues" evidence="13">
    <location>
        <begin position="975"/>
        <end position="986"/>
    </location>
</feature>
<dbReference type="GO" id="GO:0016020">
    <property type="term" value="C:membrane"/>
    <property type="evidence" value="ECO:0007669"/>
    <property type="project" value="UniProtKB-SubCell"/>
</dbReference>
<evidence type="ECO:0000256" key="10">
    <source>
        <dbReference type="ARBA" id="ARBA00023136"/>
    </source>
</evidence>
<dbReference type="FunFam" id="1.10.10.10:FF:000012">
    <property type="entry name" value="U5 small nuclear ribonucleoprotein helicase"/>
    <property type="match status" value="1"/>
</dbReference>
<sequence>VRKEEKDEIAAFLQRIPIPVKEGPDSSIAKVIVLLQSYIARLPMQGSALLADTVYITQSAARIMRALFEVALRKGRAQIAARTLTLAKAVQKRMWPTESPLRQFHWVPIQTVQALERGSISYDRILELEPPDMAAERKKLDISQSDFRTIFKAIKRIPDVKCSCRVFPTTTSLLRVDVSLRGTFLWDPEIHGHSELFWLFIEDGDGEILLHSECVSITMMNTIGQGVTGSVEEGLDREVSFFIPLLTPPPPQYFLRIMSDKWINKENVVPISFRNLVRPSPGILPSQIQRINLDESKDESEDEEDEYIEGEERGKNGLKKLRRIAKKKTEKTSQVKKKEQQQQQETQMVKLIKQSLQGDNCNILISAPDGSGKTQAIIIAVKKEIQIMKERGIFGGQQQSNVAIKVTNPKTHIIHVSPNTDVASTRYDYYRGIFTEEENKEILNEDEEQNQKQIVKVSLLTGDQASDQKLIQQSHIIVTTAEIWECSTRRWRTPKSIPNICLLILDELHLIGNPAPIGPAYEAILARTRINDARKSAQHQQLIQAINGAKNQQERNKLINAASVVSADRTRIISLCSTVSDSKSLGELLGENSQIFCFDESARREEIDLRIVGFDAADPHERQLAMTRPIFAILKSIYLNSKKRVKLNRLLREQEKQQGKKVKGKENIWNKETGKQIDQNRSAIIFVPGQSEARQTSVDLLNYASADEKPFIFLGKNERNYKELKKIVKEILGLKFGGGNEQEKEEKKKKKTNKKSLMDKDEDAVSEKEDEDDDYEPDDADQDGNIITPPISLLLSQLLSSPYYYKLLSISNSIEEREMVNKAEKEIKEKEIENQKDLIGNEKQKGKSKDKNKVNDIDRNINEYFSQSSSSNQQSYYSLIPPLFPPLLRSLALAGIALLYEGQNPYVERVLRLLYRKGYLHLLIVSHSQTWKLDREKSKGAVIIAGPTTFDTTSRRHVDLPLSDMLNEVGKGGIGRRESEYKKKEKEDDDEDDNIIQKEQMIKDQETKTPKLQQAKQQQHPKIPIYIMCQQNKIQMYDRFIRQPLPIESQLTQTLDDFLNAQIVCGSVQTMEDAINDLTWTYMYHRLAKNPNYYGLPGATRDFISDFLSELVEERIDSLNDAKMAQLERDDDEDVPSSISPLNLGLVSAYYGVSCSTMQIMSQSLHAAARTEVILACICAAAEFDYVPVRPGEPTLLFKIAKRLPYAVKSAHYDDAHLKVNVLLQTHFAQSTPVPSDQIIRSLQSQQSQSHSQSNILPILFNQLTDAMQDEIQMTIIQIAQRLVHACVDVLASCGWLSAAMKAMLLSQMIVQGLNAEDRGVQLLQLPHVTSSIISKLRLLDMTHKQNKKLKKNQEKEKKKKEKENKKKSKSKKNQQEEEDQDEEEDEQEDEREIEDRELDMDWFIELEEEVRQEGLSSLSKEQITEIASVCNRYIEMDVDVKLKGAEEK</sequence>
<dbReference type="Proteomes" id="UP000324800">
    <property type="component" value="Unassembled WGS sequence"/>
</dbReference>
<feature type="compositionally biased region" description="Basic and acidic residues" evidence="13">
    <location>
        <begin position="756"/>
        <end position="767"/>
    </location>
</feature>
<dbReference type="GO" id="GO:0004386">
    <property type="term" value="F:helicase activity"/>
    <property type="evidence" value="ECO:0007669"/>
    <property type="project" value="UniProtKB-KW"/>
</dbReference>
<accession>A0A5J4VQ79</accession>
<dbReference type="SUPFAM" id="SSF52540">
    <property type="entry name" value="P-loop containing nucleoside triphosphate hydrolases"/>
    <property type="match status" value="1"/>
</dbReference>
<evidence type="ECO:0000313" key="15">
    <source>
        <dbReference type="EMBL" id="KAA6384509.1"/>
    </source>
</evidence>
<evidence type="ECO:0000256" key="12">
    <source>
        <dbReference type="SAM" id="Coils"/>
    </source>
</evidence>
<dbReference type="SMART" id="SM00973">
    <property type="entry name" value="Sec63"/>
    <property type="match status" value="2"/>
</dbReference>
<keyword evidence="5" id="KW-0378">Hydrolase</keyword>
<keyword evidence="7" id="KW-0256">Endoplasmic reticulum</keyword>
<evidence type="ECO:0000256" key="2">
    <source>
        <dbReference type="ARBA" id="ARBA00004240"/>
    </source>
</evidence>
<feature type="compositionally biased region" description="Acidic residues" evidence="13">
    <location>
        <begin position="296"/>
        <end position="309"/>
    </location>
</feature>
<evidence type="ECO:0000256" key="3">
    <source>
        <dbReference type="ARBA" id="ARBA00022692"/>
    </source>
</evidence>
<name>A0A5J4VQ79_9EUKA</name>
<dbReference type="InterPro" id="IPR004179">
    <property type="entry name" value="Sec63-dom"/>
</dbReference>
<evidence type="ECO:0000256" key="9">
    <source>
        <dbReference type="ARBA" id="ARBA00022989"/>
    </source>
</evidence>
<feature type="region of interest" description="Disordered" evidence="13">
    <location>
        <begin position="292"/>
        <end position="313"/>
    </location>
</feature>
<keyword evidence="11" id="KW-0143">Chaperone</keyword>
<dbReference type="SUPFAM" id="SSF81296">
    <property type="entry name" value="E set domains"/>
    <property type="match status" value="1"/>
</dbReference>
<keyword evidence="9" id="KW-1133">Transmembrane helix</keyword>
<dbReference type="Gene3D" id="3.40.50.300">
    <property type="entry name" value="P-loop containing nucleotide triphosphate hydrolases"/>
    <property type="match status" value="3"/>
</dbReference>
<protein>
    <submittedName>
        <fullName evidence="15">Putative DExH-box ATP-dependent RNA helicase DExH12</fullName>
    </submittedName>
</protein>
<dbReference type="InterPro" id="IPR035892">
    <property type="entry name" value="C2_domain_sf"/>
</dbReference>
<dbReference type="InterPro" id="IPR027417">
    <property type="entry name" value="P-loop_NTPase"/>
</dbReference>
<keyword evidence="12" id="KW-0175">Coiled coil</keyword>
<dbReference type="Pfam" id="PF02889">
    <property type="entry name" value="Sec63"/>
    <property type="match status" value="2"/>
</dbReference>
<comment type="subcellular location">
    <subcellularLocation>
        <location evidence="2">Endoplasmic reticulum</location>
    </subcellularLocation>
    <subcellularLocation>
        <location evidence="1">Membrane</location>
        <topology evidence="1">Multi-pass membrane protein</topology>
    </subcellularLocation>
</comment>
<evidence type="ECO:0000256" key="7">
    <source>
        <dbReference type="ARBA" id="ARBA00022824"/>
    </source>
</evidence>
<evidence type="ECO:0000256" key="11">
    <source>
        <dbReference type="ARBA" id="ARBA00023186"/>
    </source>
</evidence>
<feature type="non-terminal residue" evidence="15">
    <location>
        <position position="1"/>
    </location>
</feature>
<dbReference type="EMBL" id="SNRW01005725">
    <property type="protein sequence ID" value="KAA6384509.1"/>
    <property type="molecule type" value="Genomic_DNA"/>
</dbReference>
<feature type="non-terminal residue" evidence="15">
    <location>
        <position position="1449"/>
    </location>
</feature>
<dbReference type="GO" id="GO:0005783">
    <property type="term" value="C:endoplasmic reticulum"/>
    <property type="evidence" value="ECO:0007669"/>
    <property type="project" value="UniProtKB-SubCell"/>
</dbReference>
<dbReference type="PANTHER" id="PTHR24075">
    <property type="entry name" value="SEC63 DOMAIN-CONTAINING"/>
    <property type="match status" value="1"/>
</dbReference>
<evidence type="ECO:0000256" key="8">
    <source>
        <dbReference type="ARBA" id="ARBA00022840"/>
    </source>
</evidence>
<reference evidence="15 16" key="1">
    <citation type="submission" date="2019-03" db="EMBL/GenBank/DDBJ databases">
        <title>Single cell metagenomics reveals metabolic interactions within the superorganism composed of flagellate Streblomastix strix and complex community of Bacteroidetes bacteria on its surface.</title>
        <authorList>
            <person name="Treitli S.C."/>
            <person name="Kolisko M."/>
            <person name="Husnik F."/>
            <person name="Keeling P."/>
            <person name="Hampl V."/>
        </authorList>
    </citation>
    <scope>NUCLEOTIDE SEQUENCE [LARGE SCALE GENOMIC DNA]</scope>
    <source>
        <strain evidence="15">ST1C</strain>
    </source>
</reference>
<feature type="domain" description="Helicase ATP-binding" evidence="14">
    <location>
        <begin position="354"/>
        <end position="547"/>
    </location>
</feature>
<feature type="compositionally biased region" description="Acidic residues" evidence="13">
    <location>
        <begin position="1377"/>
        <end position="1400"/>
    </location>
</feature>
<keyword evidence="8" id="KW-0067">ATP-binding</keyword>
<dbReference type="InterPro" id="IPR014756">
    <property type="entry name" value="Ig_E-set"/>
</dbReference>
<keyword evidence="3" id="KW-0812">Transmembrane</keyword>
<keyword evidence="10" id="KW-0472">Membrane</keyword>
<feature type="compositionally biased region" description="Acidic residues" evidence="13">
    <location>
        <begin position="768"/>
        <end position="782"/>
    </location>
</feature>
<evidence type="ECO:0000256" key="13">
    <source>
        <dbReference type="SAM" id="MobiDB-lite"/>
    </source>
</evidence>
<feature type="coiled-coil region" evidence="12">
    <location>
        <begin position="813"/>
        <end position="845"/>
    </location>
</feature>
<comment type="caution">
    <text evidence="15">The sequence shown here is derived from an EMBL/GenBank/DDBJ whole genome shotgun (WGS) entry which is preliminary data.</text>
</comment>
<dbReference type="InterPro" id="IPR011545">
    <property type="entry name" value="DEAD/DEAH_box_helicase_dom"/>
</dbReference>
<dbReference type="PROSITE" id="PS51192">
    <property type="entry name" value="HELICASE_ATP_BIND_1"/>
    <property type="match status" value="1"/>
</dbReference>
<feature type="region of interest" description="Disordered" evidence="13">
    <location>
        <begin position="1345"/>
        <end position="1400"/>
    </location>
</feature>
<proteinExistence type="predicted"/>
<keyword evidence="4" id="KW-0547">Nucleotide-binding</keyword>
<dbReference type="Pfam" id="PF23445">
    <property type="entry name" value="WHD_SNRNP200"/>
    <property type="match status" value="1"/>
</dbReference>
<dbReference type="Gene3D" id="1.10.10.10">
    <property type="entry name" value="Winged helix-like DNA-binding domain superfamily/Winged helix DNA-binding domain"/>
    <property type="match status" value="1"/>
</dbReference>
<dbReference type="InterPro" id="IPR057842">
    <property type="entry name" value="WH_MER3"/>
</dbReference>
<dbReference type="GO" id="GO:0016787">
    <property type="term" value="F:hydrolase activity"/>
    <property type="evidence" value="ECO:0007669"/>
    <property type="project" value="UniProtKB-KW"/>
</dbReference>
<dbReference type="Gene3D" id="1.10.150.20">
    <property type="entry name" value="5' to 3' exonuclease, C-terminal subdomain"/>
    <property type="match status" value="1"/>
</dbReference>
<organism evidence="15 16">
    <name type="scientific">Streblomastix strix</name>
    <dbReference type="NCBI Taxonomy" id="222440"/>
    <lineage>
        <taxon>Eukaryota</taxon>
        <taxon>Metamonada</taxon>
        <taxon>Preaxostyla</taxon>
        <taxon>Oxymonadida</taxon>
        <taxon>Streblomastigidae</taxon>
        <taxon>Streblomastix</taxon>
    </lineage>
</organism>
<gene>
    <name evidence="15" type="ORF">EZS28_019964</name>
</gene>